<dbReference type="InterPro" id="IPR005648">
    <property type="entry name" value="FlgD"/>
</dbReference>
<dbReference type="Proteomes" id="UP000256343">
    <property type="component" value="Unassembled WGS sequence"/>
</dbReference>
<dbReference type="Proteomes" id="UP000252631">
    <property type="component" value="Unassembled WGS sequence"/>
</dbReference>
<keyword evidence="9" id="KW-0969">Cilium</keyword>
<name>A0A336JWD2_9BRAD</name>
<feature type="domain" description="FlgD/Vpr Ig-like" evidence="6">
    <location>
        <begin position="108"/>
        <end position="178"/>
    </location>
</feature>
<comment type="function">
    <text evidence="4 5">Required for flagellar hook formation. May act as a scaffolding protein.</text>
</comment>
<dbReference type="Pfam" id="PF13861">
    <property type="entry name" value="FLgD_tudor"/>
    <property type="match status" value="1"/>
</dbReference>
<keyword evidence="9" id="KW-0282">Flagellum</keyword>
<dbReference type="InterPro" id="IPR025965">
    <property type="entry name" value="FlgD/Vpr_Ig-like"/>
</dbReference>
<evidence type="ECO:0000256" key="2">
    <source>
        <dbReference type="ARBA" id="ARBA00016013"/>
    </source>
</evidence>
<dbReference type="Pfam" id="PF13860">
    <property type="entry name" value="FlgD_ig"/>
    <property type="match status" value="1"/>
</dbReference>
<feature type="domain" description="FlgD Tudor-like" evidence="7">
    <location>
        <begin position="87"/>
        <end position="217"/>
    </location>
</feature>
<keyword evidence="9" id="KW-0966">Cell projection</keyword>
<dbReference type="InterPro" id="IPR025963">
    <property type="entry name" value="FLgD_Tudor"/>
</dbReference>
<evidence type="ECO:0000259" key="7">
    <source>
        <dbReference type="Pfam" id="PF13861"/>
    </source>
</evidence>
<dbReference type="EMBL" id="UFQQ01000023">
    <property type="protein sequence ID" value="SSW92676.1"/>
    <property type="molecule type" value="Genomic_DNA"/>
</dbReference>
<dbReference type="AlphaFoldDB" id="A0A336JWD2"/>
<evidence type="ECO:0000256" key="3">
    <source>
        <dbReference type="ARBA" id="ARBA00022795"/>
    </source>
</evidence>
<gene>
    <name evidence="8" type="ORF">BJ125_12326</name>
    <name evidence="9" type="ORF">SAMN05892882_12326</name>
</gene>
<evidence type="ECO:0000256" key="1">
    <source>
        <dbReference type="ARBA" id="ARBA00010577"/>
    </source>
</evidence>
<sequence>MSVAATTSSAYAATSATTTLSSTASSTLTSTDFLTLLVTELQNQNPLEPTDTNDFISQLTSYANFEQQQTLNSNLSSLTTSFNSLLTLNASNYIGQTVTAKADSATLEDGSISFGYSLNSAASKVKLEISDSSGNVVWSGSGTTSAGTNSFTWDGTTTSGTQLADGGTYSLAVTATDSSGNSVYGYTTVTGTVTGIDSSSGTAMLKIGDTSLAVSSVVGVTS</sequence>
<dbReference type="EMBL" id="QRDT01000023">
    <property type="protein sequence ID" value="RED28090.1"/>
    <property type="molecule type" value="Genomic_DNA"/>
</dbReference>
<comment type="similarity">
    <text evidence="1 5">Belongs to the FlgD family.</text>
</comment>
<reference evidence="9 10" key="1">
    <citation type="submission" date="2017-08" db="EMBL/GenBank/DDBJ databases">
        <authorList>
            <person name="de Groot N.N."/>
        </authorList>
    </citation>
    <scope>NUCLEOTIDE SEQUENCE [LARGE SCALE GENOMIC DNA]</scope>
    <source>
        <strain evidence="9 10">JA575</strain>
    </source>
</reference>
<dbReference type="Gene3D" id="2.60.40.4070">
    <property type="match status" value="1"/>
</dbReference>
<dbReference type="Pfam" id="PF03963">
    <property type="entry name" value="FlgD"/>
    <property type="match status" value="1"/>
</dbReference>
<dbReference type="GO" id="GO:0044781">
    <property type="term" value="P:bacterial-type flagellum organization"/>
    <property type="evidence" value="ECO:0007669"/>
    <property type="project" value="UniProtKB-UniRule"/>
</dbReference>
<proteinExistence type="inferred from homology"/>
<dbReference type="Gene3D" id="2.30.30.910">
    <property type="match status" value="1"/>
</dbReference>
<dbReference type="RefSeq" id="WP_114360107.1">
    <property type="nucleotide sequence ID" value="NZ_QRDT01000023.1"/>
</dbReference>
<evidence type="ECO:0000256" key="4">
    <source>
        <dbReference type="ARBA" id="ARBA00024746"/>
    </source>
</evidence>
<accession>A0A336JWD2</accession>
<evidence type="ECO:0000256" key="5">
    <source>
        <dbReference type="RuleBase" id="RU362076"/>
    </source>
</evidence>
<protein>
    <recommendedName>
        <fullName evidence="2 5">Basal-body rod modification protein FlgD</fullName>
    </recommendedName>
</protein>
<evidence type="ECO:0000313" key="9">
    <source>
        <dbReference type="EMBL" id="SSW92676.1"/>
    </source>
</evidence>
<evidence type="ECO:0000313" key="10">
    <source>
        <dbReference type="Proteomes" id="UP000252631"/>
    </source>
</evidence>
<organism evidence="9 10">
    <name type="scientific">Rhodopseudomonas pentothenatexigens</name>
    <dbReference type="NCBI Taxonomy" id="999699"/>
    <lineage>
        <taxon>Bacteria</taxon>
        <taxon>Pseudomonadati</taxon>
        <taxon>Pseudomonadota</taxon>
        <taxon>Alphaproteobacteria</taxon>
        <taxon>Hyphomicrobiales</taxon>
        <taxon>Nitrobacteraceae</taxon>
        <taxon>Rhodopseudomonas</taxon>
    </lineage>
</organism>
<keyword evidence="11" id="KW-1185">Reference proteome</keyword>
<evidence type="ECO:0000313" key="8">
    <source>
        <dbReference type="EMBL" id="RED28090.1"/>
    </source>
</evidence>
<evidence type="ECO:0000313" key="11">
    <source>
        <dbReference type="Proteomes" id="UP000256343"/>
    </source>
</evidence>
<dbReference type="OrthoDB" id="9785233at2"/>
<evidence type="ECO:0000259" key="6">
    <source>
        <dbReference type="Pfam" id="PF13860"/>
    </source>
</evidence>
<reference evidence="8 11" key="2">
    <citation type="submission" date="2018-07" db="EMBL/GenBank/DDBJ databases">
        <title>Genomic Encyclopedia of Archaeal and Bacterial Type Strains, Phase II (KMG-II): from individual species to whole genera.</title>
        <authorList>
            <person name="Goeker M."/>
        </authorList>
    </citation>
    <scope>NUCLEOTIDE SEQUENCE [LARGE SCALE GENOMIC DNA]</scope>
    <source>
        <strain evidence="8 11">JA575</strain>
    </source>
</reference>
<keyword evidence="3 5" id="KW-1005">Bacterial flagellum biogenesis</keyword>